<feature type="chain" id="PRO_5045595497" evidence="1">
    <location>
        <begin position="23"/>
        <end position="150"/>
    </location>
</feature>
<organism evidence="2 3">
    <name type="scientific">Xanthoceras sorbifolium</name>
    <dbReference type="NCBI Taxonomy" id="99658"/>
    <lineage>
        <taxon>Eukaryota</taxon>
        <taxon>Viridiplantae</taxon>
        <taxon>Streptophyta</taxon>
        <taxon>Embryophyta</taxon>
        <taxon>Tracheophyta</taxon>
        <taxon>Spermatophyta</taxon>
        <taxon>Magnoliopsida</taxon>
        <taxon>eudicotyledons</taxon>
        <taxon>Gunneridae</taxon>
        <taxon>Pentapetalae</taxon>
        <taxon>rosids</taxon>
        <taxon>malvids</taxon>
        <taxon>Sapindales</taxon>
        <taxon>Sapindaceae</taxon>
        <taxon>Xanthoceroideae</taxon>
        <taxon>Xanthoceras</taxon>
    </lineage>
</organism>
<gene>
    <name evidence="2" type="ORF">JRO89_XS06G0056400</name>
</gene>
<evidence type="ECO:0000313" key="3">
    <source>
        <dbReference type="Proteomes" id="UP000827721"/>
    </source>
</evidence>
<reference evidence="2 3" key="1">
    <citation type="submission" date="2021-02" db="EMBL/GenBank/DDBJ databases">
        <title>Plant Genome Project.</title>
        <authorList>
            <person name="Zhang R.-G."/>
        </authorList>
    </citation>
    <scope>NUCLEOTIDE SEQUENCE [LARGE SCALE GENOMIC DNA]</scope>
    <source>
        <tissue evidence="2">Leaves</tissue>
    </source>
</reference>
<evidence type="ECO:0000256" key="1">
    <source>
        <dbReference type="SAM" id="SignalP"/>
    </source>
</evidence>
<keyword evidence="1" id="KW-0732">Signal</keyword>
<evidence type="ECO:0000313" key="2">
    <source>
        <dbReference type="EMBL" id="KAH7568820.1"/>
    </source>
</evidence>
<dbReference type="EMBL" id="JAFEMO010000006">
    <property type="protein sequence ID" value="KAH7568820.1"/>
    <property type="molecule type" value="Genomic_DNA"/>
</dbReference>
<dbReference type="Proteomes" id="UP000827721">
    <property type="component" value="Unassembled WGS sequence"/>
</dbReference>
<name>A0ABQ8HWT3_9ROSI</name>
<comment type="caution">
    <text evidence="2">The sequence shown here is derived from an EMBL/GenBank/DDBJ whole genome shotgun (WGS) entry which is preliminary data.</text>
</comment>
<sequence>MVSASLRFCVLLVVMFLSFSLADTPSLVPPHIRAGKINTGLVRALGADAEEVLNIGLENQKKNKGLYASKTASPSRRWCFAAGTICPCSSRWGAIYRLWIPLKRAVPVFALSGSGGFVVTSVVGGPDRGFSLLCAAACGLGSCVQLRDAV</sequence>
<feature type="signal peptide" evidence="1">
    <location>
        <begin position="1"/>
        <end position="22"/>
    </location>
</feature>
<accession>A0ABQ8HWT3</accession>
<proteinExistence type="predicted"/>
<protein>
    <submittedName>
        <fullName evidence="2">Uncharacterized protein</fullName>
    </submittedName>
</protein>
<keyword evidence="3" id="KW-1185">Reference proteome</keyword>